<dbReference type="InterPro" id="IPR051908">
    <property type="entry name" value="Ribosomal_N-acetyltransferase"/>
</dbReference>
<dbReference type="Pfam" id="PF13302">
    <property type="entry name" value="Acetyltransf_3"/>
    <property type="match status" value="1"/>
</dbReference>
<dbReference type="OMA" id="ECMVRND"/>
<dbReference type="EMBL" id="FUEG01000028">
    <property type="protein sequence ID" value="SJL15405.1"/>
    <property type="molecule type" value="Genomic_DNA"/>
</dbReference>
<dbReference type="AlphaFoldDB" id="A0A284S333"/>
<proteinExistence type="predicted"/>
<reference evidence="3" key="1">
    <citation type="journal article" date="2017" name="Nat. Ecol. Evol.">
        <title>Genome expansion and lineage-specific genetic innovations in the forest pathogenic fungi Armillaria.</title>
        <authorList>
            <person name="Sipos G."/>
            <person name="Prasanna A.N."/>
            <person name="Walter M.C."/>
            <person name="O'Connor E."/>
            <person name="Balint B."/>
            <person name="Krizsan K."/>
            <person name="Kiss B."/>
            <person name="Hess J."/>
            <person name="Varga T."/>
            <person name="Slot J."/>
            <person name="Riley R."/>
            <person name="Boka B."/>
            <person name="Rigling D."/>
            <person name="Barry K."/>
            <person name="Lee J."/>
            <person name="Mihaltcheva S."/>
            <person name="LaButti K."/>
            <person name="Lipzen A."/>
            <person name="Waldron R."/>
            <person name="Moloney N.M."/>
            <person name="Sperisen C."/>
            <person name="Kredics L."/>
            <person name="Vagvoelgyi C."/>
            <person name="Patrignani A."/>
            <person name="Fitzpatrick D."/>
            <person name="Nagy I."/>
            <person name="Doyle S."/>
            <person name="Anderson J.B."/>
            <person name="Grigoriev I.V."/>
            <person name="Gueldener U."/>
            <person name="Muensterkoetter M."/>
            <person name="Nagy L.G."/>
        </authorList>
    </citation>
    <scope>NUCLEOTIDE SEQUENCE [LARGE SCALE GENOMIC DNA]</scope>
    <source>
        <strain evidence="3">C18/9</strain>
    </source>
</reference>
<dbReference type="InterPro" id="IPR016181">
    <property type="entry name" value="Acyl_CoA_acyltransferase"/>
</dbReference>
<name>A0A284S333_ARMOS</name>
<dbReference type="PROSITE" id="PS51186">
    <property type="entry name" value="GNAT"/>
    <property type="match status" value="1"/>
</dbReference>
<dbReference type="GO" id="GO:1990189">
    <property type="term" value="F:protein N-terminal-serine acetyltransferase activity"/>
    <property type="evidence" value="ECO:0007669"/>
    <property type="project" value="TreeGrafter"/>
</dbReference>
<sequence>MNVMSATNFCLPLPPILENERVKLVPFDISVHPKLHVDAAPPVSFYDFLPIGPFNNEQELITSFWEKRIKNGPGETAFAVYDKSKSDHAYAGIITYINSSAEDLVTEIGFVMILPVFQRTHVTSNAVGILMNYALNLPADGGLGLRRVVWTASASNAPSVGAAKRMGFQMEGVMRWARIWPEAKIRGSGGVRVREEDPRAEEFAYGRNVAVLSVCWDDWEAGAKEKVNAVMARTK</sequence>
<organism evidence="2 3">
    <name type="scientific">Armillaria ostoyae</name>
    <name type="common">Armillaria root rot fungus</name>
    <dbReference type="NCBI Taxonomy" id="47428"/>
    <lineage>
        <taxon>Eukaryota</taxon>
        <taxon>Fungi</taxon>
        <taxon>Dikarya</taxon>
        <taxon>Basidiomycota</taxon>
        <taxon>Agaricomycotina</taxon>
        <taxon>Agaricomycetes</taxon>
        <taxon>Agaricomycetidae</taxon>
        <taxon>Agaricales</taxon>
        <taxon>Marasmiineae</taxon>
        <taxon>Physalacriaceae</taxon>
        <taxon>Armillaria</taxon>
    </lineage>
</organism>
<dbReference type="OrthoDB" id="41238at2759"/>
<dbReference type="GO" id="GO:0008999">
    <property type="term" value="F:protein-N-terminal-alanine acetyltransferase activity"/>
    <property type="evidence" value="ECO:0007669"/>
    <property type="project" value="TreeGrafter"/>
</dbReference>
<keyword evidence="3" id="KW-1185">Reference proteome</keyword>
<keyword evidence="2" id="KW-0808">Transferase</keyword>
<dbReference type="PANTHER" id="PTHR43441">
    <property type="entry name" value="RIBOSOMAL-PROTEIN-SERINE ACETYLTRANSFERASE"/>
    <property type="match status" value="1"/>
</dbReference>
<dbReference type="SUPFAM" id="SSF55729">
    <property type="entry name" value="Acyl-CoA N-acyltransferases (Nat)"/>
    <property type="match status" value="1"/>
</dbReference>
<protein>
    <submittedName>
        <fullName evidence="2">Related to GNAT family acetyltransferase</fullName>
    </submittedName>
</protein>
<accession>A0A284S333</accession>
<feature type="domain" description="N-acetyltransferase" evidence="1">
    <location>
        <begin position="35"/>
        <end position="186"/>
    </location>
</feature>
<dbReference type="InterPro" id="IPR000182">
    <property type="entry name" value="GNAT_dom"/>
</dbReference>
<dbReference type="Gene3D" id="3.40.630.30">
    <property type="match status" value="1"/>
</dbReference>
<dbReference type="PANTHER" id="PTHR43441:SF5">
    <property type="entry name" value="FAMILY ACETYLTRANSFERASE, PUTATIVE-RELATED"/>
    <property type="match status" value="1"/>
</dbReference>
<evidence type="ECO:0000313" key="2">
    <source>
        <dbReference type="EMBL" id="SJL15405.1"/>
    </source>
</evidence>
<dbReference type="Proteomes" id="UP000219338">
    <property type="component" value="Unassembled WGS sequence"/>
</dbReference>
<evidence type="ECO:0000259" key="1">
    <source>
        <dbReference type="PROSITE" id="PS51186"/>
    </source>
</evidence>
<evidence type="ECO:0000313" key="3">
    <source>
        <dbReference type="Proteomes" id="UP000219338"/>
    </source>
</evidence>
<gene>
    <name evidence="2" type="ORF">ARMOST_18902</name>
</gene>